<organism evidence="1">
    <name type="scientific">Rhipicephalus zambeziensis</name>
    <dbReference type="NCBI Taxonomy" id="60191"/>
    <lineage>
        <taxon>Eukaryota</taxon>
        <taxon>Metazoa</taxon>
        <taxon>Ecdysozoa</taxon>
        <taxon>Arthropoda</taxon>
        <taxon>Chelicerata</taxon>
        <taxon>Arachnida</taxon>
        <taxon>Acari</taxon>
        <taxon>Parasitiformes</taxon>
        <taxon>Ixodida</taxon>
        <taxon>Ixodoidea</taxon>
        <taxon>Ixodidae</taxon>
        <taxon>Rhipicephalinae</taxon>
        <taxon>Rhipicephalus</taxon>
        <taxon>Rhipicephalus</taxon>
    </lineage>
</organism>
<dbReference type="AlphaFoldDB" id="A0A224YH34"/>
<dbReference type="EMBL" id="GFPF01001934">
    <property type="protein sequence ID" value="MAA13080.1"/>
    <property type="molecule type" value="Transcribed_RNA"/>
</dbReference>
<protein>
    <submittedName>
        <fullName evidence="1">Uncharacterized protein</fullName>
    </submittedName>
</protein>
<reference evidence="1" key="1">
    <citation type="journal article" date="2017" name="Parasit. Vectors">
        <title>Sialotranscriptomics of Rhipicephalus zambeziensis reveals intricate expression profiles of secretory proteins and suggests tight temporal transcriptional regulation during blood-feeding.</title>
        <authorList>
            <person name="de Castro M.H."/>
            <person name="de Klerk D."/>
            <person name="Pienaar R."/>
            <person name="Rees D.J.G."/>
            <person name="Mans B.J."/>
        </authorList>
    </citation>
    <scope>NUCLEOTIDE SEQUENCE</scope>
    <source>
        <tissue evidence="1">Salivary glands</tissue>
    </source>
</reference>
<sequence>MRLYPTPMHETMNSTVCSALMYKMAMGAVVASCPCKYSHSHTPVVGFVISSFMRHVALIVFSQLSCSACSHNHCFCSPGLCISADFQAPRELLPVLHCPNMVGSMFGPP</sequence>
<accession>A0A224YH34</accession>
<proteinExistence type="predicted"/>
<name>A0A224YH34_9ACAR</name>
<evidence type="ECO:0000313" key="1">
    <source>
        <dbReference type="EMBL" id="MAA13080.1"/>
    </source>
</evidence>